<evidence type="ECO:0000313" key="1">
    <source>
        <dbReference type="EMBL" id="KAB8073554.1"/>
    </source>
</evidence>
<sequence>MAKKSSTCHPSPHRRTLLVTYPRTASNLLIKMLSLEDQDKVVSNEKGGYFFWDSFLKGRTTMSTFTPAENWTREQIEEMQQVFQQDFSDLEIKSRLAESQGKVFFGKEHIQWFTDPAINSSTTSPINITIPSSYNTATGFSANNPTIFPDGYLATWRLTFLIRHPALAFPSFYRAMRHLESEDFAESHEIQPMMELNTTLRWTRQLYNWCCEHKIGYDSGLPLPLILDAEDVIHSPKVVIKYADLIGLDPARVRFEWEAGIAKSPETIMKATIDNSSSILKDKTPALVDISLERRGWDLEFGEIFGRQMEKWVRDAMPDYDYLRARRLQT</sequence>
<reference evidence="1 2" key="1">
    <citation type="submission" date="2019-04" db="EMBL/GenBank/DDBJ databases">
        <title>Friends and foes A comparative genomics study of 23 Aspergillus species from section Flavi.</title>
        <authorList>
            <consortium name="DOE Joint Genome Institute"/>
            <person name="Kjaerbolling I."/>
            <person name="Vesth T."/>
            <person name="Frisvad J.C."/>
            <person name="Nybo J.L."/>
            <person name="Theobald S."/>
            <person name="Kildgaard S."/>
            <person name="Isbrandt T."/>
            <person name="Kuo A."/>
            <person name="Sato A."/>
            <person name="Lyhne E.K."/>
            <person name="Kogle M.E."/>
            <person name="Wiebenga A."/>
            <person name="Kun R.S."/>
            <person name="Lubbers R.J."/>
            <person name="Makela M.R."/>
            <person name="Barry K."/>
            <person name="Chovatia M."/>
            <person name="Clum A."/>
            <person name="Daum C."/>
            <person name="Haridas S."/>
            <person name="He G."/>
            <person name="LaButti K."/>
            <person name="Lipzen A."/>
            <person name="Mondo S."/>
            <person name="Riley R."/>
            <person name="Salamov A."/>
            <person name="Simmons B.A."/>
            <person name="Magnuson J.K."/>
            <person name="Henrissat B."/>
            <person name="Mortensen U.H."/>
            <person name="Larsen T.O."/>
            <person name="Devries R.P."/>
            <person name="Grigoriev I.V."/>
            <person name="Machida M."/>
            <person name="Baker S.E."/>
            <person name="Andersen M.R."/>
        </authorList>
    </citation>
    <scope>NUCLEOTIDE SEQUENCE [LARGE SCALE GENOMIC DNA]</scope>
    <source>
        <strain evidence="1 2">CBS 151.66</strain>
    </source>
</reference>
<dbReference type="InterPro" id="IPR053226">
    <property type="entry name" value="Pyrrolopyrazine_biosynth_F"/>
</dbReference>
<dbReference type="AlphaFoldDB" id="A0A5N5X244"/>
<evidence type="ECO:0008006" key="3">
    <source>
        <dbReference type="Google" id="ProtNLM"/>
    </source>
</evidence>
<organism evidence="1 2">
    <name type="scientific">Aspergillus leporis</name>
    <dbReference type="NCBI Taxonomy" id="41062"/>
    <lineage>
        <taxon>Eukaryota</taxon>
        <taxon>Fungi</taxon>
        <taxon>Dikarya</taxon>
        <taxon>Ascomycota</taxon>
        <taxon>Pezizomycotina</taxon>
        <taxon>Eurotiomycetes</taxon>
        <taxon>Eurotiomycetidae</taxon>
        <taxon>Eurotiales</taxon>
        <taxon>Aspergillaceae</taxon>
        <taxon>Aspergillus</taxon>
        <taxon>Aspergillus subgen. Circumdati</taxon>
    </lineage>
</organism>
<dbReference type="PANTHER" id="PTHR48419:SF1">
    <property type="entry name" value="SULFOTRANSFERASE DOMAIN-CONTAINING PROTEIN"/>
    <property type="match status" value="1"/>
</dbReference>
<proteinExistence type="predicted"/>
<dbReference type="InterPro" id="IPR027417">
    <property type="entry name" value="P-loop_NTPase"/>
</dbReference>
<dbReference type="OrthoDB" id="3650366at2759"/>
<accession>A0A5N5X244</accession>
<dbReference type="Proteomes" id="UP000326565">
    <property type="component" value="Unassembled WGS sequence"/>
</dbReference>
<keyword evidence="2" id="KW-1185">Reference proteome</keyword>
<protein>
    <recommendedName>
        <fullName evidence="3">P-loop containing nucleoside triphosphate hydrolase protein</fullName>
    </recommendedName>
</protein>
<gene>
    <name evidence="1" type="ORF">BDV29DRAFT_201736</name>
</gene>
<dbReference type="EMBL" id="ML732224">
    <property type="protein sequence ID" value="KAB8073554.1"/>
    <property type="molecule type" value="Genomic_DNA"/>
</dbReference>
<evidence type="ECO:0000313" key="2">
    <source>
        <dbReference type="Proteomes" id="UP000326565"/>
    </source>
</evidence>
<name>A0A5N5X244_9EURO</name>
<dbReference type="PANTHER" id="PTHR48419">
    <property type="entry name" value="SULFOTRANSFERASE DOMAIN-CONTAINING PROTEIN"/>
    <property type="match status" value="1"/>
</dbReference>
<dbReference type="SUPFAM" id="SSF52540">
    <property type="entry name" value="P-loop containing nucleoside triphosphate hydrolases"/>
    <property type="match status" value="1"/>
</dbReference>